<gene>
    <name evidence="1" type="ORF">OM944_10815</name>
</gene>
<organism evidence="1 2">
    <name type="scientific">Algoriphagus halophytocola</name>
    <dbReference type="NCBI Taxonomy" id="2991499"/>
    <lineage>
        <taxon>Bacteria</taxon>
        <taxon>Pseudomonadati</taxon>
        <taxon>Bacteroidota</taxon>
        <taxon>Cytophagia</taxon>
        <taxon>Cytophagales</taxon>
        <taxon>Cyclobacteriaceae</taxon>
        <taxon>Algoriphagus</taxon>
    </lineage>
</organism>
<dbReference type="Proteomes" id="UP001163156">
    <property type="component" value="Chromosome"/>
</dbReference>
<dbReference type="RefSeq" id="WP_264807623.1">
    <property type="nucleotide sequence ID" value="NZ_CP110226.1"/>
</dbReference>
<evidence type="ECO:0000313" key="2">
    <source>
        <dbReference type="Proteomes" id="UP001163156"/>
    </source>
</evidence>
<keyword evidence="2" id="KW-1185">Reference proteome</keyword>
<dbReference type="EMBL" id="CP110226">
    <property type="protein sequence ID" value="UZD21165.1"/>
    <property type="molecule type" value="Genomic_DNA"/>
</dbReference>
<evidence type="ECO:0000313" key="1">
    <source>
        <dbReference type="EMBL" id="UZD21165.1"/>
    </source>
</evidence>
<protein>
    <submittedName>
        <fullName evidence="1">Uncharacterized protein</fullName>
    </submittedName>
</protein>
<reference evidence="1" key="1">
    <citation type="submission" date="2022-10" db="EMBL/GenBank/DDBJ databases">
        <title>Algoriphagus sp. a novel bacteria isolate from halophytes salicornia europaea.</title>
        <authorList>
            <person name="Peng Y."/>
            <person name="Jiang L."/>
            <person name="Lee J."/>
        </authorList>
    </citation>
    <scope>NUCLEOTIDE SEQUENCE</scope>
    <source>
        <strain evidence="1">TR-M5</strain>
    </source>
</reference>
<proteinExistence type="predicted"/>
<accession>A0ABY6MC25</accession>
<sequence>MSKFNQLKGALIESKLDPTTGYLVPDSYVHAWQYSLYPLLSNSAFHNEVDFDLGKTEMEKIFKIFNNHNTSKNYKTFYEYELQYCIDRPTMIRSLKYFKLFGSFNNDFWEKLLISSGRPIEATEILKPLHLW</sequence>
<name>A0ABY6MC25_9BACT</name>